<proteinExistence type="predicted"/>
<gene>
    <name evidence="2" type="ORF">K8U61_03750</name>
</gene>
<sequence>MNQAPLDARWRPTAALARSMVTAALAVAGALLLSDPSLVVIGAPFVLLTGIGLLHRPERTPTVGSALDHQVLHEGQGTTSRLAVTDADDAEVLTRVVQEAPYVVARPRDGRVAALLGDEPVPDIEIGPRRWGRRLLGEERVALFTPWAGYRFGPVTAGGQLVRVLPGPAPYDSRAEVPQPLGLVGAHRSRRRGSGTELDGIRPFQPGDRLRRVNWRVSLRTGDLHVVTARAEEDTGVLLVVDALADHGASGGIDGEASSLDVAVRAASAVAEHHVRSGDRVALRVIGRGREHVGYGTGARHLRRVQHTLAAIRPGELDGRAEQGGGLLQLGVTGGTVVLVFSPMLAESVGTAAATLTRRGVAVLVVDTLPPDVRPAVPEDTDPALAALAWRMRSLERSLVLDRLATLGCPVVPWRGPGTIDRVLRSLARRAALPRVAGR</sequence>
<dbReference type="PANTHER" id="PTHR33608">
    <property type="entry name" value="BLL2464 PROTEIN"/>
    <property type="match status" value="1"/>
</dbReference>
<feature type="domain" description="DUF58" evidence="1">
    <location>
        <begin position="201"/>
        <end position="367"/>
    </location>
</feature>
<reference evidence="2 3" key="1">
    <citation type="submission" date="2021-09" db="EMBL/GenBank/DDBJ databases">
        <title>Whole genome sequence of Nocardioides sp. GBK3QG-3.</title>
        <authorList>
            <person name="Tuo L."/>
        </authorList>
    </citation>
    <scope>NUCLEOTIDE SEQUENCE [LARGE SCALE GENOMIC DNA]</scope>
    <source>
        <strain evidence="2 3">GBK3QG-3</strain>
    </source>
</reference>
<dbReference type="Pfam" id="PF01882">
    <property type="entry name" value="DUF58"/>
    <property type="match status" value="1"/>
</dbReference>
<evidence type="ECO:0000313" key="3">
    <source>
        <dbReference type="Proteomes" id="UP000780875"/>
    </source>
</evidence>
<dbReference type="EMBL" id="JAIQZJ010000001">
    <property type="protein sequence ID" value="MBZ5737267.1"/>
    <property type="molecule type" value="Genomic_DNA"/>
</dbReference>
<dbReference type="InterPro" id="IPR002881">
    <property type="entry name" value="DUF58"/>
</dbReference>
<accession>A0ABS7U8W0</accession>
<comment type="caution">
    <text evidence="2">The sequence shown here is derived from an EMBL/GenBank/DDBJ whole genome shotgun (WGS) entry which is preliminary data.</text>
</comment>
<evidence type="ECO:0000259" key="1">
    <source>
        <dbReference type="Pfam" id="PF01882"/>
    </source>
</evidence>
<name>A0ABS7U8W0_9ACTN</name>
<evidence type="ECO:0000313" key="2">
    <source>
        <dbReference type="EMBL" id="MBZ5737267.1"/>
    </source>
</evidence>
<dbReference type="SUPFAM" id="SSF56801">
    <property type="entry name" value="Acetyl-CoA synthetase-like"/>
    <property type="match status" value="1"/>
</dbReference>
<protein>
    <submittedName>
        <fullName evidence="2">DUF58 domain-containing protein</fullName>
    </submittedName>
</protein>
<dbReference type="PANTHER" id="PTHR33608:SF14">
    <property type="entry name" value="POSSIBLE CONSERVED SECRETED PROTEIN"/>
    <property type="match status" value="1"/>
</dbReference>
<dbReference type="Proteomes" id="UP000780875">
    <property type="component" value="Unassembled WGS sequence"/>
</dbReference>
<keyword evidence="3" id="KW-1185">Reference proteome</keyword>
<dbReference type="RefSeq" id="WP_224121623.1">
    <property type="nucleotide sequence ID" value="NZ_JAIQZJ010000001.1"/>
</dbReference>
<organism evidence="2 3">
    <name type="scientific">Nocardioides mangrovi</name>
    <dbReference type="NCBI Taxonomy" id="2874580"/>
    <lineage>
        <taxon>Bacteria</taxon>
        <taxon>Bacillati</taxon>
        <taxon>Actinomycetota</taxon>
        <taxon>Actinomycetes</taxon>
        <taxon>Propionibacteriales</taxon>
        <taxon>Nocardioidaceae</taxon>
        <taxon>Nocardioides</taxon>
    </lineage>
</organism>